<comment type="caution">
    <text evidence="1">The sequence shown here is derived from an EMBL/GenBank/DDBJ whole genome shotgun (WGS) entry which is preliminary data.</text>
</comment>
<dbReference type="InterPro" id="IPR038826">
    <property type="entry name" value="CCDC178"/>
</dbReference>
<accession>A0A8S2FEG3</accession>
<evidence type="ECO:0000313" key="1">
    <source>
        <dbReference type="EMBL" id="CAF1444654.1"/>
    </source>
</evidence>
<dbReference type="EMBL" id="CAJOBA010051002">
    <property type="protein sequence ID" value="CAF4240286.1"/>
    <property type="molecule type" value="Genomic_DNA"/>
</dbReference>
<reference evidence="1" key="1">
    <citation type="submission" date="2021-02" db="EMBL/GenBank/DDBJ databases">
        <authorList>
            <person name="Nowell W R."/>
        </authorList>
    </citation>
    <scope>NUCLEOTIDE SEQUENCE</scope>
</reference>
<organism evidence="1 3">
    <name type="scientific">Didymodactylos carnosus</name>
    <dbReference type="NCBI Taxonomy" id="1234261"/>
    <lineage>
        <taxon>Eukaryota</taxon>
        <taxon>Metazoa</taxon>
        <taxon>Spiralia</taxon>
        <taxon>Gnathifera</taxon>
        <taxon>Rotifera</taxon>
        <taxon>Eurotatoria</taxon>
        <taxon>Bdelloidea</taxon>
        <taxon>Philodinida</taxon>
        <taxon>Philodinidae</taxon>
        <taxon>Didymodactylos</taxon>
    </lineage>
</organism>
<dbReference type="PANTHER" id="PTHR35088:SF1">
    <property type="entry name" value="COILED-COIL DOMAIN-CONTAINING PROTEIN 178"/>
    <property type="match status" value="1"/>
</dbReference>
<sequence length="194" mass="22975">NDLADVEYNLQLMETSERDCIKILQQCLSRKKISETNQKQLMQERTKYLNDKIKSIEDERLNNEQLASKYRTVLYRLYDVKSHAMTYFEHRLDLFNKMKDTRQLIELQGRLHNTMNFYFDKKANLVEKQITYLNASSQNNGLKLGSIQDTIQDAVSQVTSFLTNQVDFNLIHQQAMEKVCKEELVQQQKQQVKV</sequence>
<gene>
    <name evidence="1" type="ORF">OVA965_LOCUS34576</name>
    <name evidence="2" type="ORF">TMI583_LOCUS35504</name>
</gene>
<dbReference type="EMBL" id="CAJNOK010029184">
    <property type="protein sequence ID" value="CAF1444654.1"/>
    <property type="molecule type" value="Genomic_DNA"/>
</dbReference>
<evidence type="ECO:0000313" key="2">
    <source>
        <dbReference type="EMBL" id="CAF4240286.1"/>
    </source>
</evidence>
<feature type="non-terminal residue" evidence="1">
    <location>
        <position position="1"/>
    </location>
</feature>
<dbReference type="AlphaFoldDB" id="A0A8S2FEG3"/>
<dbReference type="PANTHER" id="PTHR35088">
    <property type="entry name" value="COILED-COIL DOMAIN-CONTAINING PROTEIN 178"/>
    <property type="match status" value="1"/>
</dbReference>
<dbReference type="Proteomes" id="UP000677228">
    <property type="component" value="Unassembled WGS sequence"/>
</dbReference>
<dbReference type="Proteomes" id="UP000682733">
    <property type="component" value="Unassembled WGS sequence"/>
</dbReference>
<name>A0A8S2FEG3_9BILA</name>
<evidence type="ECO:0000313" key="3">
    <source>
        <dbReference type="Proteomes" id="UP000677228"/>
    </source>
</evidence>
<protein>
    <submittedName>
        <fullName evidence="1">Uncharacterized protein</fullName>
    </submittedName>
</protein>
<proteinExistence type="predicted"/>